<comment type="subcellular location">
    <subcellularLocation>
        <location evidence="9">Cytoplasm</location>
    </subcellularLocation>
</comment>
<dbReference type="GO" id="GO:0051391">
    <property type="term" value="P:tRNA acetylation"/>
    <property type="evidence" value="ECO:0007669"/>
    <property type="project" value="UniProtKB-UniRule"/>
</dbReference>
<evidence type="ECO:0000256" key="7">
    <source>
        <dbReference type="ARBA" id="ARBA00022884"/>
    </source>
</evidence>
<dbReference type="InterPro" id="IPR016181">
    <property type="entry name" value="Acyl_CoA_acyltransferase"/>
</dbReference>
<name>A0A8B2U538_9PAST</name>
<comment type="catalytic activity">
    <reaction evidence="9">
        <text>cytidine(34) in elongator tRNA(Met) + acetyl-CoA + ATP + H2O = N(4)-acetylcytidine(34) in elongator tRNA(Met) + ADP + phosphate + CoA + H(+)</text>
        <dbReference type="Rhea" id="RHEA:43788"/>
        <dbReference type="Rhea" id="RHEA-COMP:10693"/>
        <dbReference type="Rhea" id="RHEA-COMP:10694"/>
        <dbReference type="ChEBI" id="CHEBI:15377"/>
        <dbReference type="ChEBI" id="CHEBI:15378"/>
        <dbReference type="ChEBI" id="CHEBI:30616"/>
        <dbReference type="ChEBI" id="CHEBI:43474"/>
        <dbReference type="ChEBI" id="CHEBI:57287"/>
        <dbReference type="ChEBI" id="CHEBI:57288"/>
        <dbReference type="ChEBI" id="CHEBI:74900"/>
        <dbReference type="ChEBI" id="CHEBI:82748"/>
        <dbReference type="ChEBI" id="CHEBI:456216"/>
        <dbReference type="EC" id="2.3.1.193"/>
    </reaction>
</comment>
<dbReference type="Gene3D" id="3.40.630.30">
    <property type="match status" value="1"/>
</dbReference>
<keyword evidence="1 9" id="KW-0963">Cytoplasm</keyword>
<dbReference type="GO" id="GO:0002101">
    <property type="term" value="P:tRNA wobble cytosine modification"/>
    <property type="evidence" value="ECO:0007669"/>
    <property type="project" value="UniProtKB-UniRule"/>
</dbReference>
<dbReference type="Gene3D" id="3.40.50.11040">
    <property type="match status" value="1"/>
</dbReference>
<comment type="caution">
    <text evidence="9">Lacks conserved residue(s) required for the propagation of feature annotation.</text>
</comment>
<organism evidence="11 12">
    <name type="scientific">Aggregatibacter segnis</name>
    <dbReference type="NCBI Taxonomy" id="739"/>
    <lineage>
        <taxon>Bacteria</taxon>
        <taxon>Pseudomonadati</taxon>
        <taxon>Pseudomonadota</taxon>
        <taxon>Gammaproteobacteria</taxon>
        <taxon>Pasteurellales</taxon>
        <taxon>Pasteurellaceae</taxon>
        <taxon>Aggregatibacter</taxon>
    </lineage>
</organism>
<feature type="binding site" evidence="9">
    <location>
        <position position="497"/>
    </location>
    <ligand>
        <name>acetyl-CoA</name>
        <dbReference type="ChEBI" id="CHEBI:57288"/>
    </ligand>
</feature>
<dbReference type="PANTHER" id="PTHR10925:SF5">
    <property type="entry name" value="RNA CYTIDINE ACETYLTRANSFERASE"/>
    <property type="match status" value="1"/>
</dbReference>
<dbReference type="Pfam" id="PF08351">
    <property type="entry name" value="TmcA_N"/>
    <property type="match status" value="1"/>
</dbReference>
<accession>A0A8B2U538</accession>
<evidence type="ECO:0000256" key="5">
    <source>
        <dbReference type="ARBA" id="ARBA00022741"/>
    </source>
</evidence>
<evidence type="ECO:0000256" key="6">
    <source>
        <dbReference type="ARBA" id="ARBA00022840"/>
    </source>
</evidence>
<dbReference type="InterPro" id="IPR032672">
    <property type="entry name" value="TmcA/NAT10/Kre33"/>
</dbReference>
<dbReference type="InterPro" id="IPR007807">
    <property type="entry name" value="TcmA/NAT10_helicase"/>
</dbReference>
<dbReference type="Proteomes" id="UP000253998">
    <property type="component" value="Unassembled WGS sequence"/>
</dbReference>
<sequence length="645" mass="72853">MSRALLILVGEDDFLAHQLNHNLSLKSAVWIGDVSPHFATQSYFPFSKTKNLLGSELPAIIYDARQGIHLDALAIAAGTLQDGGQLLLLLNHWADLANQPDSDSLRWSGEKHAINTPHFIAFLQEKIAKYGFPVYQSTPLNLAPPMLQKDRSTHYQPTLEQACLLQQMAEAEEAILIVTAKRGRGKSALAGLFAKQQVAQNQPVILTAPNKSVVNIFNAFAGAEITFMPPDELSQNLSDTPQQFANHWLFVDEAAMIPLDILFRLTNAFKRVVLTTTIHSYEGTGRGFLLKFMAKTDRTLRHFELFTPLRWQADDKLEAFIDDLLLCDCEDRLPQPPYDVALAEQIQISHCERIPHDQIESVYGLLTLAHYRTSPLDLRRLLDAPPQQFYLAQAQDSLLGCVWAVMEGGMADNTLICQIRRGERRPRGNLVAQMLCFQAELEEACELRSLRISRIAVQPNWQQLGLGQRLIAKMKQQQIKQQGAVDFLSVSFGYTPELLAFWQKCGFILVHFSESKEASSGCYSVVALCPLSEKGRVFVQRAEKQFQRNLPLSLHPLTTQFARTEIDWTLDSSDWRSLKDFADFFLPLSSALPSIRRLITSAGEAPFPLLADYCKQPEKRPNKKTWLENCRLEVKKWLQKNAVLL</sequence>
<dbReference type="GO" id="GO:0051392">
    <property type="term" value="F:tRNA cytidine N4-acetyltransferase activity"/>
    <property type="evidence" value="ECO:0007669"/>
    <property type="project" value="UniProtKB-UniRule"/>
</dbReference>
<comment type="similarity">
    <text evidence="9">Belongs to the TmcA family.</text>
</comment>
<dbReference type="InterPro" id="IPR033442">
    <property type="entry name" value="TmcA_tRNA_bind"/>
</dbReference>
<dbReference type="Pfam" id="PF13718">
    <property type="entry name" value="GNAT_acetyltr_2"/>
    <property type="match status" value="2"/>
</dbReference>
<evidence type="ECO:0000256" key="4">
    <source>
        <dbReference type="ARBA" id="ARBA00022694"/>
    </source>
</evidence>
<dbReference type="Pfam" id="PF17176">
    <property type="entry name" value="tRNA_bind_3"/>
    <property type="match status" value="1"/>
</dbReference>
<dbReference type="InterPro" id="IPR024914">
    <property type="entry name" value="tRNA_acetyltr_TmcA"/>
</dbReference>
<evidence type="ECO:0000259" key="10">
    <source>
        <dbReference type="PROSITE" id="PS51186"/>
    </source>
</evidence>
<dbReference type="GO" id="GO:0005737">
    <property type="term" value="C:cytoplasm"/>
    <property type="evidence" value="ECO:0007669"/>
    <property type="project" value="UniProtKB-SubCell"/>
</dbReference>
<dbReference type="GO" id="GO:1990883">
    <property type="term" value="F:18S rRNA cytidine N-acetyltransferase activity"/>
    <property type="evidence" value="ECO:0007669"/>
    <property type="project" value="TreeGrafter"/>
</dbReference>
<dbReference type="InterPro" id="IPR000182">
    <property type="entry name" value="GNAT_dom"/>
</dbReference>
<keyword evidence="4 9" id="KW-0819">tRNA processing</keyword>
<dbReference type="InterPro" id="IPR038321">
    <property type="entry name" value="TmcA_C_sf"/>
</dbReference>
<keyword evidence="7 9" id="KW-0694">RNA-binding</keyword>
<keyword evidence="8 9" id="KW-0012">Acyltransferase</keyword>
<evidence type="ECO:0000256" key="9">
    <source>
        <dbReference type="HAMAP-Rule" id="MF_01886"/>
    </source>
</evidence>
<dbReference type="EMBL" id="QEPM01000002">
    <property type="protein sequence ID" value="RDE71677.1"/>
    <property type="molecule type" value="Genomic_DNA"/>
</dbReference>
<dbReference type="Gene3D" id="3.40.50.300">
    <property type="entry name" value="P-loop containing nucleotide triphosphate hydrolases"/>
    <property type="match status" value="1"/>
</dbReference>
<dbReference type="SUPFAM" id="SSF55729">
    <property type="entry name" value="Acyl-CoA N-acyltransferases (Nat)"/>
    <property type="match status" value="1"/>
</dbReference>
<evidence type="ECO:0000313" key="11">
    <source>
        <dbReference type="EMBL" id="RDE71677.1"/>
    </source>
</evidence>
<dbReference type="InterPro" id="IPR027417">
    <property type="entry name" value="P-loop_NTPase"/>
</dbReference>
<dbReference type="SUPFAM" id="SSF52540">
    <property type="entry name" value="P-loop containing nucleoside triphosphate hydrolases"/>
    <property type="match status" value="1"/>
</dbReference>
<dbReference type="PANTHER" id="PTHR10925">
    <property type="entry name" value="N-ACETYLTRANSFERASE 10"/>
    <property type="match status" value="1"/>
</dbReference>
<dbReference type="EC" id="2.3.1.193" evidence="9"/>
<proteinExistence type="inferred from homology"/>
<gene>
    <name evidence="9" type="primary">tmcA</name>
    <name evidence="11" type="ORF">DPV83_03700</name>
</gene>
<dbReference type="InterPro" id="IPR013562">
    <property type="entry name" value="TmcA/NAT10_N"/>
</dbReference>
<keyword evidence="6 9" id="KW-0067">ATP-binding</keyword>
<feature type="binding site" evidence="9">
    <location>
        <position position="310"/>
    </location>
    <ligand>
        <name>ATP</name>
        <dbReference type="ChEBI" id="CHEBI:30616"/>
    </ligand>
</feature>
<dbReference type="GO" id="GO:1904812">
    <property type="term" value="P:rRNA acetylation involved in maturation of SSU-rRNA"/>
    <property type="evidence" value="ECO:0007669"/>
    <property type="project" value="TreeGrafter"/>
</dbReference>
<evidence type="ECO:0000256" key="3">
    <source>
        <dbReference type="ARBA" id="ARBA00022679"/>
    </source>
</evidence>
<dbReference type="Pfam" id="PF05127">
    <property type="entry name" value="NAT10_TcmA_helicase"/>
    <property type="match status" value="1"/>
</dbReference>
<dbReference type="RefSeq" id="WP_111295203.1">
    <property type="nucleotide sequence ID" value="NZ_QEPM01000002.1"/>
</dbReference>
<keyword evidence="3 9" id="KW-0808">Transferase</keyword>
<keyword evidence="2 9" id="KW-0820">tRNA-binding</keyword>
<comment type="caution">
    <text evidence="11">The sequence shown here is derived from an EMBL/GenBank/DDBJ whole genome shotgun (WGS) entry which is preliminary data.</text>
</comment>
<feature type="binding site" evidence="9">
    <location>
        <begin position="455"/>
        <end position="457"/>
    </location>
    <ligand>
        <name>acetyl-CoA</name>
        <dbReference type="ChEBI" id="CHEBI:57288"/>
    </ligand>
</feature>
<evidence type="ECO:0000256" key="2">
    <source>
        <dbReference type="ARBA" id="ARBA00022555"/>
    </source>
</evidence>
<dbReference type="GO" id="GO:0000049">
    <property type="term" value="F:tRNA binding"/>
    <property type="evidence" value="ECO:0007669"/>
    <property type="project" value="UniProtKB-UniRule"/>
</dbReference>
<dbReference type="GO" id="GO:0005524">
    <property type="term" value="F:ATP binding"/>
    <property type="evidence" value="ECO:0007669"/>
    <property type="project" value="UniProtKB-UniRule"/>
</dbReference>
<feature type="binding site" evidence="9">
    <location>
        <position position="161"/>
    </location>
    <ligand>
        <name>ATP</name>
        <dbReference type="ChEBI" id="CHEBI:30616"/>
    </ligand>
</feature>
<evidence type="ECO:0000313" key="12">
    <source>
        <dbReference type="Proteomes" id="UP000253998"/>
    </source>
</evidence>
<keyword evidence="5 9" id="KW-0547">Nucleotide-binding</keyword>
<feature type="domain" description="N-acetyltransferase" evidence="10">
    <location>
        <begin position="349"/>
        <end position="532"/>
    </location>
</feature>
<evidence type="ECO:0000256" key="1">
    <source>
        <dbReference type="ARBA" id="ARBA00022490"/>
    </source>
</evidence>
<comment type="function">
    <text evidence="9">Catalyzes the formation of N(4)-acetylcytidine (ac(4)C) at the wobble position of tRNA(Met), by using acetyl-CoA as an acetyl donor and ATP (or GTP).</text>
</comment>
<reference evidence="11 12" key="1">
    <citation type="submission" date="2018-05" db="EMBL/GenBank/DDBJ databases">
        <title>Draft Genome Sequences for a Diverse set of 7 Haemophilus Species.</title>
        <authorList>
            <person name="Nichols M."/>
            <person name="Topaz N."/>
            <person name="Wang X."/>
            <person name="Wang X."/>
            <person name="Boxrud D."/>
        </authorList>
    </citation>
    <scope>NUCLEOTIDE SEQUENCE [LARGE SCALE GENOMIC DNA]</scope>
    <source>
        <strain evidence="11 12">C2001002503</strain>
    </source>
</reference>
<dbReference type="AlphaFoldDB" id="A0A8B2U538"/>
<protein>
    <recommendedName>
        <fullName evidence="9">tRNA(Met) cytidine acetyltransferase TmcA</fullName>
        <ecNumber evidence="9">2.3.1.193</ecNumber>
    </recommendedName>
</protein>
<dbReference type="Gene3D" id="1.20.120.890">
    <property type="entry name" value="tRNA(Met) cytidine acetyltransferase, tail domain"/>
    <property type="match status" value="1"/>
</dbReference>
<dbReference type="PROSITE" id="PS51186">
    <property type="entry name" value="GNAT"/>
    <property type="match status" value="1"/>
</dbReference>
<dbReference type="HAMAP" id="MF_01886">
    <property type="entry name" value="tRNA_acetyltr_TmcA"/>
    <property type="match status" value="1"/>
</dbReference>
<evidence type="ECO:0000256" key="8">
    <source>
        <dbReference type="ARBA" id="ARBA00023315"/>
    </source>
</evidence>